<name>A0A645J0K6_9ZZZZ</name>
<evidence type="ECO:0000313" key="1">
    <source>
        <dbReference type="EMBL" id="MPN56249.1"/>
    </source>
</evidence>
<gene>
    <name evidence="1" type="ORF">SDC9_203935</name>
</gene>
<protein>
    <submittedName>
        <fullName evidence="1">Uncharacterized protein</fullName>
    </submittedName>
</protein>
<proteinExistence type="predicted"/>
<reference evidence="1" key="1">
    <citation type="submission" date="2019-08" db="EMBL/GenBank/DDBJ databases">
        <authorList>
            <person name="Kucharzyk K."/>
            <person name="Murdoch R.W."/>
            <person name="Higgins S."/>
            <person name="Loffler F."/>
        </authorList>
    </citation>
    <scope>NUCLEOTIDE SEQUENCE</scope>
</reference>
<dbReference type="AlphaFoldDB" id="A0A645J0K6"/>
<comment type="caution">
    <text evidence="1">The sequence shown here is derived from an EMBL/GenBank/DDBJ whole genome shotgun (WGS) entry which is preliminary data.</text>
</comment>
<accession>A0A645J0K6</accession>
<sequence length="102" mass="10956">MAHRLQGARQHDMVEGLVGEFVEALFQVALQYIDAIRDGGKDVGVVDLDTDATHAAGIDQVLEKRAVAAAEVEHTVAGFDPGGNDVEVGASQRVCHSLMFRR</sequence>
<organism evidence="1">
    <name type="scientific">bioreactor metagenome</name>
    <dbReference type="NCBI Taxonomy" id="1076179"/>
    <lineage>
        <taxon>unclassified sequences</taxon>
        <taxon>metagenomes</taxon>
        <taxon>ecological metagenomes</taxon>
    </lineage>
</organism>
<dbReference type="EMBL" id="VSSQ01126376">
    <property type="protein sequence ID" value="MPN56249.1"/>
    <property type="molecule type" value="Genomic_DNA"/>
</dbReference>